<reference evidence="1 2" key="1">
    <citation type="submission" date="2018-10" db="EMBL/GenBank/DDBJ databases">
        <title>A high-quality apple genome assembly.</title>
        <authorList>
            <person name="Hu J."/>
        </authorList>
    </citation>
    <scope>NUCLEOTIDE SEQUENCE [LARGE SCALE GENOMIC DNA]</scope>
    <source>
        <strain evidence="2">cv. HFTH1</strain>
        <tissue evidence="1">Young leaf</tissue>
    </source>
</reference>
<evidence type="ECO:0008006" key="3">
    <source>
        <dbReference type="Google" id="ProtNLM"/>
    </source>
</evidence>
<accession>A0A498IZG3</accession>
<evidence type="ECO:0000313" key="2">
    <source>
        <dbReference type="Proteomes" id="UP000290289"/>
    </source>
</evidence>
<evidence type="ECO:0000313" key="1">
    <source>
        <dbReference type="EMBL" id="RXH86711.1"/>
    </source>
</evidence>
<sequence length="75" mass="8258">MEGVNELEFEVRWKIPEFRTLKVNCDAVWNPQSHKGGVGWVIKDFAGLLHSAGGLGDLYFHSAEMAEGTALKGVL</sequence>
<dbReference type="Proteomes" id="UP000290289">
    <property type="component" value="Chromosome 10"/>
</dbReference>
<comment type="caution">
    <text evidence="1">The sequence shown here is derived from an EMBL/GenBank/DDBJ whole genome shotgun (WGS) entry which is preliminary data.</text>
</comment>
<proteinExistence type="predicted"/>
<dbReference type="EMBL" id="RDQH01000336">
    <property type="protein sequence ID" value="RXH86711.1"/>
    <property type="molecule type" value="Genomic_DNA"/>
</dbReference>
<organism evidence="1 2">
    <name type="scientific">Malus domestica</name>
    <name type="common">Apple</name>
    <name type="synonym">Pyrus malus</name>
    <dbReference type="NCBI Taxonomy" id="3750"/>
    <lineage>
        <taxon>Eukaryota</taxon>
        <taxon>Viridiplantae</taxon>
        <taxon>Streptophyta</taxon>
        <taxon>Embryophyta</taxon>
        <taxon>Tracheophyta</taxon>
        <taxon>Spermatophyta</taxon>
        <taxon>Magnoliopsida</taxon>
        <taxon>eudicotyledons</taxon>
        <taxon>Gunneridae</taxon>
        <taxon>Pentapetalae</taxon>
        <taxon>rosids</taxon>
        <taxon>fabids</taxon>
        <taxon>Rosales</taxon>
        <taxon>Rosaceae</taxon>
        <taxon>Amygdaloideae</taxon>
        <taxon>Maleae</taxon>
        <taxon>Malus</taxon>
    </lineage>
</organism>
<protein>
    <recommendedName>
        <fullName evidence="3">RNase H type-1 domain-containing protein</fullName>
    </recommendedName>
</protein>
<name>A0A498IZG3_MALDO</name>
<keyword evidence="2" id="KW-1185">Reference proteome</keyword>
<dbReference type="AlphaFoldDB" id="A0A498IZG3"/>
<gene>
    <name evidence="1" type="ORF">DVH24_021984</name>
</gene>